<proteinExistence type="inferred from homology"/>
<dbReference type="EMBL" id="LSKU01000001">
    <property type="protein sequence ID" value="KXG43833.1"/>
    <property type="molecule type" value="Genomic_DNA"/>
</dbReference>
<dbReference type="UniPathway" id="UPA00344"/>
<dbReference type="Proteomes" id="UP000070352">
    <property type="component" value="Unassembled WGS sequence"/>
</dbReference>
<dbReference type="CDD" id="cd00887">
    <property type="entry name" value="MoeA"/>
    <property type="match status" value="1"/>
</dbReference>
<dbReference type="GO" id="GO:0046872">
    <property type="term" value="F:metal ion binding"/>
    <property type="evidence" value="ECO:0007669"/>
    <property type="project" value="UniProtKB-UniRule"/>
</dbReference>
<dbReference type="Pfam" id="PF00994">
    <property type="entry name" value="MoCF_biosynth"/>
    <property type="match status" value="1"/>
</dbReference>
<evidence type="ECO:0000259" key="11">
    <source>
        <dbReference type="SMART" id="SM00852"/>
    </source>
</evidence>
<evidence type="ECO:0000256" key="9">
    <source>
        <dbReference type="ARBA" id="ARBA00047317"/>
    </source>
</evidence>
<dbReference type="NCBIfam" id="NF011068">
    <property type="entry name" value="PRK14498.1"/>
    <property type="match status" value="1"/>
</dbReference>
<evidence type="ECO:0000256" key="10">
    <source>
        <dbReference type="RuleBase" id="RU365090"/>
    </source>
</evidence>
<dbReference type="PANTHER" id="PTHR10192">
    <property type="entry name" value="MOLYBDOPTERIN BIOSYNTHESIS PROTEIN"/>
    <property type="match status" value="1"/>
</dbReference>
<feature type="domain" description="MoaB/Mog" evidence="11">
    <location>
        <begin position="173"/>
        <end position="311"/>
    </location>
</feature>
<keyword evidence="10" id="KW-0479">Metal-binding</keyword>
<dbReference type="Gene3D" id="2.170.190.11">
    <property type="entry name" value="Molybdopterin biosynthesis moea protein, domain 3"/>
    <property type="match status" value="1"/>
</dbReference>
<keyword evidence="10" id="KW-0460">Magnesium</keyword>
<dbReference type="Pfam" id="PF12727">
    <property type="entry name" value="PBP_like"/>
    <property type="match status" value="1"/>
</dbReference>
<comment type="catalytic activity">
    <reaction evidence="9">
        <text>adenylyl-molybdopterin + molybdate = Mo-molybdopterin + AMP + H(+)</text>
        <dbReference type="Rhea" id="RHEA:35047"/>
        <dbReference type="ChEBI" id="CHEBI:15378"/>
        <dbReference type="ChEBI" id="CHEBI:36264"/>
        <dbReference type="ChEBI" id="CHEBI:62727"/>
        <dbReference type="ChEBI" id="CHEBI:71302"/>
        <dbReference type="ChEBI" id="CHEBI:456215"/>
        <dbReference type="EC" id="2.10.1.1"/>
    </reaction>
</comment>
<evidence type="ECO:0000256" key="8">
    <source>
        <dbReference type="ARBA" id="ARBA00023150"/>
    </source>
</evidence>
<evidence type="ECO:0000256" key="3">
    <source>
        <dbReference type="ARBA" id="ARBA00005046"/>
    </source>
</evidence>
<dbReference type="GO" id="GO:0006777">
    <property type="term" value="P:Mo-molybdopterin cofactor biosynthetic process"/>
    <property type="evidence" value="ECO:0007669"/>
    <property type="project" value="UniProtKB-UniRule"/>
</dbReference>
<dbReference type="Gene3D" id="3.40.980.10">
    <property type="entry name" value="MoaB/Mog-like domain"/>
    <property type="match status" value="1"/>
</dbReference>
<dbReference type="Gene3D" id="3.40.190.10">
    <property type="entry name" value="Periplasmic binding protein-like II"/>
    <property type="match status" value="1"/>
</dbReference>
<dbReference type="InterPro" id="IPR001453">
    <property type="entry name" value="MoaB/Mog_dom"/>
</dbReference>
<dbReference type="RefSeq" id="WP_068724826.1">
    <property type="nucleotide sequence ID" value="NZ_LSKU01000001.1"/>
</dbReference>
<comment type="function">
    <text evidence="1 10">Catalyzes the insertion of molybdate into adenylated molybdopterin with the concomitant release of AMP.</text>
</comment>
<sequence length="640" mass="70800">MRKIYLEDTPLHEAQVKFLQLFDLKPNVEMVPTTESLGRVTAQAIFANVSMPHFHASAMDGIAVKAEKTYSAHETNPLRLKLHVDYEVVDTGDPIPEPFNAVIMVEYLHQIDEETVEIIEPASPWKHIRQIGEDIVAGEMILPIYHKIRPVDQGALLAGGVLEVPVIAMPKVAIIPTGTEIVEPTLNLKPGDIIEFNGTVFASYVKEWGGKPIYKGIVIDDFNLIQQKVKEALEEADIVLMNAGSSAGREDFTSSVIASLGEVIVHGVATRPGKPVVLGKAYNGKPIIGVPGYPVSAYLALDWFLKPLMHQFLGLASPERRKIKVKLGRRIVSKMGAEDFIRLTLGKVNEQYVANPLSRSAGVTMSLVRADGLLRIPIQSQGYEQGEEVEVELYRSLEQIDRTIVFAGSHDLILDLLASAIRKQDSSYSLSSAHIGSLAGILAIRKGENHVAGTHLLDEKTGEYNLSYIEQYLSNTPVVLINLVYRQQGWIVQKGNPKQIQTIEDLTKEGIRYINRQRGAGTRILFDYLLKQVNLSPDDIYGYTREDFSHLSLAAAIKGGNADVGLGIYSAAKVLDLDFIPVAEERYDLIMTKEFYQSEAGQLLIQVITSDEFKSEVESMGGYSCRDTGKILYKNEVTGK</sequence>
<evidence type="ECO:0000256" key="7">
    <source>
        <dbReference type="ARBA" id="ARBA00022505"/>
    </source>
</evidence>
<dbReference type="PROSITE" id="PS01079">
    <property type="entry name" value="MOCF_BIOSYNTHESIS_2"/>
    <property type="match status" value="1"/>
</dbReference>
<accession>A0A135L4P6</accession>
<gene>
    <name evidence="12" type="ORF">U473_07290</name>
</gene>
<dbReference type="Gene3D" id="3.90.105.10">
    <property type="entry name" value="Molybdopterin biosynthesis moea protein, domain 2"/>
    <property type="match status" value="1"/>
</dbReference>
<dbReference type="Pfam" id="PF03454">
    <property type="entry name" value="MoeA_C"/>
    <property type="match status" value="1"/>
</dbReference>
<dbReference type="InterPro" id="IPR024370">
    <property type="entry name" value="PBP_domain"/>
</dbReference>
<dbReference type="InterPro" id="IPR036135">
    <property type="entry name" value="MoeA_linker/N_sf"/>
</dbReference>
<evidence type="ECO:0000313" key="13">
    <source>
        <dbReference type="Proteomes" id="UP000070352"/>
    </source>
</evidence>
<comment type="pathway">
    <text evidence="3 10">Cofactor biosynthesis; molybdopterin biosynthesis.</text>
</comment>
<dbReference type="NCBIfam" id="TIGR00177">
    <property type="entry name" value="molyb_syn"/>
    <property type="match status" value="1"/>
</dbReference>
<dbReference type="InterPro" id="IPR038987">
    <property type="entry name" value="MoeA-like"/>
</dbReference>
<dbReference type="PANTHER" id="PTHR10192:SF16">
    <property type="entry name" value="MOLYBDOPTERIN MOLYBDENUMTRANSFERASE"/>
    <property type="match status" value="1"/>
</dbReference>
<dbReference type="STRING" id="1413211.U473_07290"/>
<dbReference type="Gene3D" id="2.40.340.10">
    <property type="entry name" value="MoeA, C-terminal, domain IV"/>
    <property type="match status" value="1"/>
</dbReference>
<evidence type="ECO:0000256" key="4">
    <source>
        <dbReference type="ARBA" id="ARBA00010763"/>
    </source>
</evidence>
<dbReference type="OrthoDB" id="9804758at2"/>
<evidence type="ECO:0000256" key="2">
    <source>
        <dbReference type="ARBA" id="ARBA00003487"/>
    </source>
</evidence>
<dbReference type="SUPFAM" id="SSF53850">
    <property type="entry name" value="Periplasmic binding protein-like II"/>
    <property type="match status" value="1"/>
</dbReference>
<dbReference type="GO" id="GO:0061599">
    <property type="term" value="F:molybdopterin molybdotransferase activity"/>
    <property type="evidence" value="ECO:0007669"/>
    <property type="project" value="UniProtKB-UniRule"/>
</dbReference>
<keyword evidence="13" id="KW-1185">Reference proteome</keyword>
<dbReference type="SUPFAM" id="SSF53218">
    <property type="entry name" value="Molybdenum cofactor biosynthesis proteins"/>
    <property type="match status" value="1"/>
</dbReference>
<keyword evidence="8 10" id="KW-0501">Molybdenum cofactor biosynthesis</keyword>
<dbReference type="SMART" id="SM00852">
    <property type="entry name" value="MoCF_biosynth"/>
    <property type="match status" value="1"/>
</dbReference>
<comment type="cofactor">
    <cofactor evidence="10">
        <name>Mg(2+)</name>
        <dbReference type="ChEBI" id="CHEBI:18420"/>
    </cofactor>
</comment>
<dbReference type="SUPFAM" id="SSF63882">
    <property type="entry name" value="MoeA N-terminal region -like"/>
    <property type="match status" value="1"/>
</dbReference>
<organism evidence="12 13">
    <name type="scientific">Tepidibacillus decaturensis</name>
    <dbReference type="NCBI Taxonomy" id="1413211"/>
    <lineage>
        <taxon>Bacteria</taxon>
        <taxon>Bacillati</taxon>
        <taxon>Bacillota</taxon>
        <taxon>Bacilli</taxon>
        <taxon>Bacillales</taxon>
        <taxon>Bacillaceae</taxon>
        <taxon>Tepidibacillus</taxon>
    </lineage>
</organism>
<comment type="caution">
    <text evidence="12">The sequence shown here is derived from an EMBL/GenBank/DDBJ whole genome shotgun (WGS) entry which is preliminary data.</text>
</comment>
<dbReference type="EC" id="2.10.1.1" evidence="5 10"/>
<dbReference type="InterPro" id="IPR005111">
    <property type="entry name" value="MoeA_C_domain_IV"/>
</dbReference>
<dbReference type="AlphaFoldDB" id="A0A135L4P6"/>
<comment type="function">
    <text evidence="2">May be involved in the biosynthesis of molybdopterin.</text>
</comment>
<name>A0A135L4P6_9BACI</name>
<keyword evidence="10" id="KW-0808">Transferase</keyword>
<dbReference type="InterPro" id="IPR005110">
    <property type="entry name" value="MoeA_linker/N"/>
</dbReference>
<protein>
    <recommendedName>
        <fullName evidence="6 10">Molybdopterin molybdenumtransferase</fullName>
        <ecNumber evidence="5 10">2.10.1.1</ecNumber>
    </recommendedName>
</protein>
<dbReference type="Pfam" id="PF03453">
    <property type="entry name" value="MoeA_N"/>
    <property type="match status" value="1"/>
</dbReference>
<dbReference type="GO" id="GO:0005829">
    <property type="term" value="C:cytosol"/>
    <property type="evidence" value="ECO:0007669"/>
    <property type="project" value="TreeGrafter"/>
</dbReference>
<dbReference type="InterPro" id="IPR008284">
    <property type="entry name" value="MoCF_biosynth_CS"/>
</dbReference>
<evidence type="ECO:0000256" key="5">
    <source>
        <dbReference type="ARBA" id="ARBA00013269"/>
    </source>
</evidence>
<evidence type="ECO:0000256" key="1">
    <source>
        <dbReference type="ARBA" id="ARBA00002901"/>
    </source>
</evidence>
<comment type="similarity">
    <text evidence="4 10">Belongs to the MoeA family.</text>
</comment>
<keyword evidence="7 10" id="KW-0500">Molybdenum</keyword>
<dbReference type="SUPFAM" id="SSF63867">
    <property type="entry name" value="MoeA C-terminal domain-like"/>
    <property type="match status" value="1"/>
</dbReference>
<evidence type="ECO:0000256" key="6">
    <source>
        <dbReference type="ARBA" id="ARBA00021108"/>
    </source>
</evidence>
<dbReference type="InterPro" id="IPR036425">
    <property type="entry name" value="MoaB/Mog-like_dom_sf"/>
</dbReference>
<reference evidence="12 13" key="1">
    <citation type="submission" date="2016-02" db="EMBL/GenBank/DDBJ databases">
        <title>Draft Genome for Tepidibacillus decaturensis nov. sp. Strain Z9, an Anaerobic, Moderately Thermophilic and Heterotrophic Bacterium from Deep Subsurface of the Illinois Basin, USA.</title>
        <authorList>
            <person name="Dong Y."/>
            <person name="Chang J.Y."/>
            <person name="Sanford R."/>
            <person name="Fouke B.W."/>
        </authorList>
    </citation>
    <scope>NUCLEOTIDE SEQUENCE [LARGE SCALE GENOMIC DNA]</scope>
    <source>
        <strain evidence="12 13">Z9</strain>
    </source>
</reference>
<evidence type="ECO:0000313" key="12">
    <source>
        <dbReference type="EMBL" id="KXG43833.1"/>
    </source>
</evidence>
<dbReference type="InterPro" id="IPR036688">
    <property type="entry name" value="MoeA_C_domain_IV_sf"/>
</dbReference>